<accession>A0A0V0ZVL6</accession>
<dbReference type="Proteomes" id="UP000054783">
    <property type="component" value="Unassembled WGS sequence"/>
</dbReference>
<dbReference type="EMBL" id="JYDQ01000077">
    <property type="protein sequence ID" value="KRY16466.1"/>
    <property type="molecule type" value="Genomic_DNA"/>
</dbReference>
<evidence type="ECO:0000313" key="2">
    <source>
        <dbReference type="Proteomes" id="UP000054783"/>
    </source>
</evidence>
<reference evidence="1 2" key="1">
    <citation type="submission" date="2015-01" db="EMBL/GenBank/DDBJ databases">
        <title>Evolution of Trichinella species and genotypes.</title>
        <authorList>
            <person name="Korhonen P.K."/>
            <person name="Edoardo P."/>
            <person name="Giuseppe L.R."/>
            <person name="Gasser R.B."/>
        </authorList>
    </citation>
    <scope>NUCLEOTIDE SEQUENCE [LARGE SCALE GENOMIC DNA]</scope>
    <source>
        <strain evidence="1">ISS2496</strain>
    </source>
</reference>
<organism evidence="1 2">
    <name type="scientific">Trichinella patagoniensis</name>
    <dbReference type="NCBI Taxonomy" id="990121"/>
    <lineage>
        <taxon>Eukaryota</taxon>
        <taxon>Metazoa</taxon>
        <taxon>Ecdysozoa</taxon>
        <taxon>Nematoda</taxon>
        <taxon>Enoplea</taxon>
        <taxon>Dorylaimia</taxon>
        <taxon>Trichinellida</taxon>
        <taxon>Trichinellidae</taxon>
        <taxon>Trichinella</taxon>
    </lineage>
</organism>
<evidence type="ECO:0000313" key="1">
    <source>
        <dbReference type="EMBL" id="KRY16466.1"/>
    </source>
</evidence>
<protein>
    <submittedName>
        <fullName evidence="1">Uncharacterized protein</fullName>
    </submittedName>
</protein>
<gene>
    <name evidence="1" type="ORF">T12_15774</name>
</gene>
<feature type="non-terminal residue" evidence="1">
    <location>
        <position position="1"/>
    </location>
</feature>
<name>A0A0V0ZVL6_9BILA</name>
<proteinExistence type="predicted"/>
<comment type="caution">
    <text evidence="1">The sequence shown here is derived from an EMBL/GenBank/DDBJ whole genome shotgun (WGS) entry which is preliminary data.</text>
</comment>
<keyword evidence="2" id="KW-1185">Reference proteome</keyword>
<sequence length="42" mass="5405">LEWVNLFYKISPLFTFFPQYLRSRIFHFKYRFCLFSLSWSIY</sequence>
<dbReference type="AlphaFoldDB" id="A0A0V0ZVL6"/>